<accession>L2GD27</accession>
<keyword evidence="3" id="KW-1185">Reference proteome</keyword>
<dbReference type="Proteomes" id="UP000011096">
    <property type="component" value="Unassembled WGS sequence"/>
</dbReference>
<proteinExistence type="predicted"/>
<organism evidence="1">
    <name type="scientific">Colletotrichum fructicola (strain Nara gc5)</name>
    <name type="common">Anthracnose fungus</name>
    <name type="synonym">Colletotrichum gloeosporioides (strain Nara gc5)</name>
    <dbReference type="NCBI Taxonomy" id="1213859"/>
    <lineage>
        <taxon>Eukaryota</taxon>
        <taxon>Fungi</taxon>
        <taxon>Dikarya</taxon>
        <taxon>Ascomycota</taxon>
        <taxon>Pezizomycotina</taxon>
        <taxon>Sordariomycetes</taxon>
        <taxon>Hypocreomycetidae</taxon>
        <taxon>Glomerellales</taxon>
        <taxon>Glomerellaceae</taxon>
        <taxon>Colletotrichum</taxon>
        <taxon>Colletotrichum gloeosporioides species complex</taxon>
    </lineage>
</organism>
<dbReference type="InterPro" id="IPR032675">
    <property type="entry name" value="LRR_dom_sf"/>
</dbReference>
<protein>
    <submittedName>
        <fullName evidence="1">Uncharacterized protein</fullName>
    </submittedName>
</protein>
<evidence type="ECO:0000313" key="1">
    <source>
        <dbReference type="EMBL" id="ELA36171.1"/>
    </source>
</evidence>
<name>L2GD27_COLFN</name>
<dbReference type="HOGENOM" id="CLU_446883_0_0_1"/>
<dbReference type="InParanoid" id="L2GD27"/>
<evidence type="ECO:0000313" key="2">
    <source>
        <dbReference type="EMBL" id="KAF4483320.1"/>
    </source>
</evidence>
<sequence>MDWSASLPTLEWSVSCKVMGDVVENDDLLSLLKPYIHDRTDLHSLCLTNKMFNSVFSQSLFDHLVVKHTHVHCVEPDSEEFAALLKSSSLRHTRELSSLHMDQLSYMEDDSSRYGPILNGAICQIVKRCPNLRHFTFSAPSYAEPEGLVGCFLWEETLDYLHSCCPELQSLSLEQAFPRIPYRDANQGATSGSCDHSIGKFQFPEFSNLAALSLIGIDESAVSWQKSVAELLSFAPRLEELSLSIKPAPGIHRRGEVQTFRMWRYVLHSLCDEYKALEKPPLKLRKLNLDEDVGFVCDPQGSIEYINSLTDLAVLEELRVFDNQMYSANLIGVLPPLMPYKLFTYDKMPRLRRFSFGDMDDDIMEWLIYAAETPFKNQLTLRNDGVDHWEGGVELFEAISSQRARKRDENPLINFTTRDVEPILRPILWTDFDSPLFPYTPKARLVVPGRFRLGDAKHRRFKASDRLGDCIWIKSMRVFVESVSPSMNELLSHLNGMHAIEQLMIVSYKADSWEGFARLDDNPTWETNVQRIAVALPSLTYLKVNRMSWRLRHANDGNELVAERLTAIEDEMLGRFPPLSDLPVCGMFRRAWRKLVISPELIGDCERWFLK</sequence>
<dbReference type="AlphaFoldDB" id="L2GD27"/>
<reference evidence="2 3" key="2">
    <citation type="submission" date="2012-08" db="EMBL/GenBank/DDBJ databases">
        <authorList>
            <person name="Gan P.H.P."/>
            <person name="Ikeda K."/>
            <person name="Irieda H."/>
            <person name="Narusaka M."/>
            <person name="O'Connell R.J."/>
            <person name="Narusaka Y."/>
            <person name="Takano Y."/>
            <person name="Kubo Y."/>
            <person name="Shirasu K."/>
        </authorList>
    </citation>
    <scope>NUCLEOTIDE SEQUENCE [LARGE SCALE GENOMIC DNA]</scope>
    <source>
        <strain evidence="2 3">Nara gc5</strain>
    </source>
</reference>
<dbReference type="OrthoDB" id="4815171at2759"/>
<dbReference type="SUPFAM" id="SSF52047">
    <property type="entry name" value="RNI-like"/>
    <property type="match status" value="1"/>
</dbReference>
<reference evidence="2 3" key="3">
    <citation type="submission" date="2020-04" db="EMBL/GenBank/DDBJ databases">
        <title>Genome sequencing and assembly of multiple isolates from the Colletotrichum gloeosporioides species complex.</title>
        <authorList>
            <person name="Gan P."/>
            <person name="Shirasu K."/>
        </authorList>
    </citation>
    <scope>NUCLEOTIDE SEQUENCE [LARGE SCALE GENOMIC DNA]</scope>
    <source>
        <strain evidence="2 3">Nara gc5</strain>
    </source>
</reference>
<dbReference type="Gene3D" id="3.80.10.10">
    <property type="entry name" value="Ribonuclease Inhibitor"/>
    <property type="match status" value="1"/>
</dbReference>
<dbReference type="EMBL" id="KB020531">
    <property type="protein sequence ID" value="ELA36171.1"/>
    <property type="molecule type" value="Genomic_DNA"/>
</dbReference>
<reference evidence="1" key="1">
    <citation type="submission" date="2012-08" db="EMBL/GenBank/DDBJ databases">
        <title>Genome analysis of Colletotrichum orbiculare and Colletotrichum fructicola.</title>
        <authorList>
            <person name="Gan P.H.P."/>
            <person name="Ikeda K."/>
            <person name="Irieda H."/>
            <person name="Narusaka M."/>
            <person name="O'Connell R.J."/>
            <person name="Narusaka Y."/>
            <person name="Takano Y."/>
            <person name="Kubo Y."/>
            <person name="Shirasu K."/>
        </authorList>
    </citation>
    <scope>NUCLEOTIDE SEQUENCE</scope>
    <source>
        <strain evidence="1">Nara gc5</strain>
    </source>
</reference>
<dbReference type="EMBL" id="ANPB02000005">
    <property type="protein sequence ID" value="KAF4483320.1"/>
    <property type="molecule type" value="Genomic_DNA"/>
</dbReference>
<evidence type="ECO:0000313" key="3">
    <source>
        <dbReference type="Proteomes" id="UP000011096"/>
    </source>
</evidence>
<gene>
    <name evidence="1" type="ORF">CGGC5_4253</name>
    <name evidence="2" type="ORF">CGGC5_v009218</name>
</gene>